<evidence type="ECO:0000313" key="2">
    <source>
        <dbReference type="Proteomes" id="UP000824890"/>
    </source>
</evidence>
<proteinExistence type="predicted"/>
<accession>A0ABQ7ZMC4</accession>
<name>A0ABQ7ZMC4_BRANA</name>
<dbReference type="Proteomes" id="UP000824890">
    <property type="component" value="Unassembled WGS sequence"/>
</dbReference>
<sequence length="66" mass="7076">MSQFFSEHLSCSRCLGSSLEMSLGQANVNPLEVSSGSHACLYDLLCSETPRGTLQKDFQTSTSGNS</sequence>
<comment type="caution">
    <text evidence="1">The sequence shown here is derived from an EMBL/GenBank/DDBJ whole genome shotgun (WGS) entry which is preliminary data.</text>
</comment>
<organism evidence="1 2">
    <name type="scientific">Brassica napus</name>
    <name type="common">Rape</name>
    <dbReference type="NCBI Taxonomy" id="3708"/>
    <lineage>
        <taxon>Eukaryota</taxon>
        <taxon>Viridiplantae</taxon>
        <taxon>Streptophyta</taxon>
        <taxon>Embryophyta</taxon>
        <taxon>Tracheophyta</taxon>
        <taxon>Spermatophyta</taxon>
        <taxon>Magnoliopsida</taxon>
        <taxon>eudicotyledons</taxon>
        <taxon>Gunneridae</taxon>
        <taxon>Pentapetalae</taxon>
        <taxon>rosids</taxon>
        <taxon>malvids</taxon>
        <taxon>Brassicales</taxon>
        <taxon>Brassicaceae</taxon>
        <taxon>Brassiceae</taxon>
        <taxon>Brassica</taxon>
    </lineage>
</organism>
<dbReference type="EMBL" id="JAGKQM010000015">
    <property type="protein sequence ID" value="KAH0881321.1"/>
    <property type="molecule type" value="Genomic_DNA"/>
</dbReference>
<reference evidence="1 2" key="1">
    <citation type="submission" date="2021-05" db="EMBL/GenBank/DDBJ databases">
        <title>Genome Assembly of Synthetic Allotetraploid Brassica napus Reveals Homoeologous Exchanges between Subgenomes.</title>
        <authorList>
            <person name="Davis J.T."/>
        </authorList>
    </citation>
    <scope>NUCLEOTIDE SEQUENCE [LARGE SCALE GENOMIC DNA]</scope>
    <source>
        <strain evidence="2">cv. Da-Ae</strain>
        <tissue evidence="1">Seedling</tissue>
    </source>
</reference>
<protein>
    <submittedName>
        <fullName evidence="1">Uncharacterized protein</fullName>
    </submittedName>
</protein>
<keyword evidence="2" id="KW-1185">Reference proteome</keyword>
<evidence type="ECO:0000313" key="1">
    <source>
        <dbReference type="EMBL" id="KAH0881321.1"/>
    </source>
</evidence>
<gene>
    <name evidence="1" type="ORF">HID58_068715</name>
</gene>